<dbReference type="InterPro" id="IPR001769">
    <property type="entry name" value="Gingipain"/>
</dbReference>
<dbReference type="GO" id="GO:0006508">
    <property type="term" value="P:proteolysis"/>
    <property type="evidence" value="ECO:0007669"/>
    <property type="project" value="InterPro"/>
</dbReference>
<dbReference type="Gene3D" id="3.40.50.1460">
    <property type="match status" value="1"/>
</dbReference>
<dbReference type="InterPro" id="IPR029030">
    <property type="entry name" value="Caspase-like_dom_sf"/>
</dbReference>
<dbReference type="GO" id="GO:0008234">
    <property type="term" value="F:cysteine-type peptidase activity"/>
    <property type="evidence" value="ECO:0007669"/>
    <property type="project" value="InterPro"/>
</dbReference>
<evidence type="ECO:0000313" key="4">
    <source>
        <dbReference type="Proteomes" id="UP000266183"/>
    </source>
</evidence>
<dbReference type="Gene3D" id="2.60.40.4070">
    <property type="match status" value="1"/>
</dbReference>
<evidence type="ECO:0008006" key="5">
    <source>
        <dbReference type="Google" id="ProtNLM"/>
    </source>
</evidence>
<protein>
    <recommendedName>
        <fullName evidence="5">Gingipain domain-containing protein</fullName>
    </recommendedName>
</protein>
<name>A0A385SR23_9BACT</name>
<keyword evidence="4" id="KW-1185">Reference proteome</keyword>
<evidence type="ECO:0000313" key="3">
    <source>
        <dbReference type="EMBL" id="AYB32405.1"/>
    </source>
</evidence>
<dbReference type="Proteomes" id="UP000266183">
    <property type="component" value="Chromosome"/>
</dbReference>
<sequence length="1641" mass="180665">MRAVRLLMRSSYLAVFFWLFVAFSAYSQVGNEWIDFSQPYFKIPVAKEGIYRLTYSDLQAAGFPVGAVDPSRIKIFHRGVEQSIYVEGQGDAQFDAADFIEFYGQRNDGTQDAGLYKPVTAQVNKYYNLYSDTTCYFLTIAGTSGKRMDNFSEAPGALPTATFHYDEKLLVLTTSYSTGTEFGDIQNSFYDVGEGWMGEPVYENQSINYVLNNVLQTVPAGGVPVVEIEVVGRGPMQHSGEVYINNQFLTSFQFTGFDTYTFSQTLDWSMIPGSGIVTVTLKAIGIGGAPDRFSTVYVKLRYPQKTDAASAAEKTFVLPADPTGKSYVQIENAAGLRLFDVTDPNAVTAIGTTFSTTLNAVVPATDTERKIYGTTTVFTPAIKPVSFRQINPAQHDYIMISHPLLRKAAAGYSDPVKAFAGYRASPEGGGYDTLLVNVQQVYDQFNYGEPSPTAIFNFMKYLAGVKMPKYLLLVGKGLDVYYRYFRNPPNSLGEFRDLIPSSGVPASDAAYTAGLGGTIYEPAVATGRLPALKADDVAAYLDKIKEMEATPFDDLWRKNILHLSGGIEEGEPQLFQSYLKGFQTIAEGYHYGAKVAALAKYSKEIQHVNIAEQVNAGLSLVTFFGHSSVSTLDFDVGYVTDPVLGYKNKGKYPILLMNGCNAGSFFVNYTLFGEDWVVARDKGATGFIGHSSFAFVELLKKYSETFYQVGYGDSTYIRQGIGDILRETAKRYMADAFVSPANISQVQQMILLGDPAVRLFGPRKADLEINDNNVSFESFDGQPITALVDSFAIKMIVRNFGQAKENTIRVEVLRTLNDNSTITYDTLIPATKYSDTLTFVIRKGREEGFGNNTFRITLDPDNILPELNEENNVAGKTLFIPSNGTKNLFPSAYAIVNTVQVSVSFQSTDLLSAERDFLLEIDTAYTFDSDYKKQFKLKGQVLARQEIAMLDADTLVYYWRTKLADPKAGESEEWTSSSFTYIKDGPEGWAQVDFPQYLYNDAVGLTKDIPPGKFEFLETVTPVSLTVYGSSNPNWATLSVKISGAEYNLTRQGFVCGGNTINLIAFDRKSTTPYIGVPFKWYNRNGRACGREPWVINSFQASQLVTGNNDDIIQYVDNIHAGDSVLLFSYGYPGIIYWPSAAKTKLAELGIDAALWDQLVVGEPIIIFGRKGSAPGTAKVFRSTQPSPATAVLNVNQTITGGYSSGTMSSGLIGPAAAWASFSSRTRDVEATDVVSFDIVGVKLNGAEQTLMPDVTGDQNLTTISADDYPYLKIIYKTGDDTQLTAAQLKNWVVAYTPVPEGILVYHGKAEQEKLNEGDSWQGDYGFVNISNKTFKDSLTVAYDIFNQTSRTSQNEHIKIKAPAPGDTTAFSVRVNTTQKGGLNDIDVYVNPRVMPEQYYDNNILQLAAHLDVHVDRLNPVLDVVVDGRHLENGDFVSPNPAIVVKVWDEDPLVLKKDTTGVRIFLTYPCDQETCPATAIALGSETAKWYPATASTPFRVEFNPRQLADGTYTLQVEGADARGNKSGIEPYVITFVVKNESTLTVTPPYPNPFNYQVYFGVVITGDLLPDQATLEILNVNGQQVAAFDTEDFPTFHSGKNEIGWDGSAQGGALPNGVYIFKLMLSVEGKMVTRQGKVVLLR</sequence>
<dbReference type="Pfam" id="PF01364">
    <property type="entry name" value="Peptidase_C25"/>
    <property type="match status" value="1"/>
</dbReference>
<feature type="domain" description="Gingipain" evidence="1">
    <location>
        <begin position="397"/>
        <end position="759"/>
    </location>
</feature>
<dbReference type="EMBL" id="CP032382">
    <property type="protein sequence ID" value="AYB32405.1"/>
    <property type="molecule type" value="Genomic_DNA"/>
</dbReference>
<dbReference type="Gene3D" id="2.60.40.10">
    <property type="entry name" value="Immunoglobulins"/>
    <property type="match status" value="1"/>
</dbReference>
<proteinExistence type="predicted"/>
<feature type="domain" description="CARDB" evidence="2">
    <location>
        <begin position="790"/>
        <end position="874"/>
    </location>
</feature>
<dbReference type="SUPFAM" id="SSF52129">
    <property type="entry name" value="Caspase-like"/>
    <property type="match status" value="1"/>
</dbReference>
<dbReference type="InterPro" id="IPR011635">
    <property type="entry name" value="CARDB"/>
</dbReference>
<evidence type="ECO:0000259" key="2">
    <source>
        <dbReference type="Pfam" id="PF07705"/>
    </source>
</evidence>
<organism evidence="3 4">
    <name type="scientific">Chryseolinea soli</name>
    <dbReference type="NCBI Taxonomy" id="2321403"/>
    <lineage>
        <taxon>Bacteria</taxon>
        <taxon>Pseudomonadati</taxon>
        <taxon>Bacteroidota</taxon>
        <taxon>Cytophagia</taxon>
        <taxon>Cytophagales</taxon>
        <taxon>Fulvivirgaceae</taxon>
        <taxon>Chryseolinea</taxon>
    </lineage>
</organism>
<dbReference type="Pfam" id="PF07705">
    <property type="entry name" value="CARDB"/>
    <property type="match status" value="1"/>
</dbReference>
<dbReference type="CDD" id="cd02258">
    <property type="entry name" value="Peptidase_C25_N"/>
    <property type="match status" value="1"/>
</dbReference>
<evidence type="ECO:0000259" key="1">
    <source>
        <dbReference type="Pfam" id="PF01364"/>
    </source>
</evidence>
<dbReference type="InterPro" id="IPR013783">
    <property type="entry name" value="Ig-like_fold"/>
</dbReference>
<dbReference type="KEGG" id="chk:D4L85_18320"/>
<accession>A0A385SR23</accession>
<reference evidence="4" key="1">
    <citation type="submission" date="2018-09" db="EMBL/GenBank/DDBJ databases">
        <title>Chryseolinea sp. KIS68-18 isolated from soil.</title>
        <authorList>
            <person name="Weon H.-Y."/>
            <person name="Kwon S.-W."/>
            <person name="Lee S.A."/>
        </authorList>
    </citation>
    <scope>NUCLEOTIDE SEQUENCE [LARGE SCALE GENOMIC DNA]</scope>
    <source>
        <strain evidence="4">KIS68-18</strain>
    </source>
</reference>
<gene>
    <name evidence="3" type="ORF">D4L85_18320</name>
</gene>